<keyword evidence="5" id="KW-1185">Reference proteome</keyword>
<proteinExistence type="inferred from homology"/>
<keyword evidence="2" id="KW-0479">Metal-binding</keyword>
<dbReference type="EC" id="4.2.3.-" evidence="2"/>
<sequence>MALLTRPLDSSFQVADVVPTTYTARVIAFDFPSSWAVQEPYSEADALRLESDMREWLAPVLTTPALHKRFLAANAAGYGGHARIVGGRGGHYDAAVLVTKFVVLFTIWDDFIETASDPSSHIAAIKRMVDGKRDPHAQGFLALWQDYIAHAERLHRGPSVERFRRAFHAWLDSILEELILAHDDDVDLATLWRVRKTSMSTYLLLVHVEAISGVSLPDKILQRNEMQQIFDHLAVDHRLLNELVSLPKDILGQEAGNVLLATMQTKRWDIQTTLNDAMQQHKACVAGVDALQKKLKVVAGSLKGDLTRFLDFTRHLILGFEEWHANAKRYSKVKIIDHKSETFYTFRVQVHDSNQHDNVE</sequence>
<dbReference type="EMBL" id="CAADRA010000051">
    <property type="protein sequence ID" value="VFT78038.1"/>
    <property type="molecule type" value="Genomic_DNA"/>
</dbReference>
<dbReference type="Gene3D" id="1.10.600.10">
    <property type="entry name" value="Farnesyl Diphosphate Synthase"/>
    <property type="match status" value="1"/>
</dbReference>
<name>A0A485K3V5_9STRA</name>
<dbReference type="PANTHER" id="PTHR35201">
    <property type="entry name" value="TERPENE SYNTHASE"/>
    <property type="match status" value="1"/>
</dbReference>
<evidence type="ECO:0000256" key="2">
    <source>
        <dbReference type="RuleBase" id="RU366034"/>
    </source>
</evidence>
<comment type="similarity">
    <text evidence="1 2">Belongs to the terpene synthase family.</text>
</comment>
<dbReference type="GO" id="GO:0046872">
    <property type="term" value="F:metal ion binding"/>
    <property type="evidence" value="ECO:0007669"/>
    <property type="project" value="UniProtKB-KW"/>
</dbReference>
<dbReference type="GO" id="GO:0008299">
    <property type="term" value="P:isoprenoid biosynthetic process"/>
    <property type="evidence" value="ECO:0007669"/>
    <property type="project" value="UniProtKB-ARBA"/>
</dbReference>
<accession>A0A485K3V5</accession>
<dbReference type="InterPro" id="IPR034686">
    <property type="entry name" value="Terpene_cyclase-like_2"/>
</dbReference>
<dbReference type="InterPro" id="IPR008949">
    <property type="entry name" value="Isoprenoid_synthase_dom_sf"/>
</dbReference>
<reference evidence="3" key="2">
    <citation type="submission" date="2019-06" db="EMBL/GenBank/DDBJ databases">
        <title>Genomics analysis of Aphanomyces spp. identifies a new class of oomycete effector associated with host adaptation.</title>
        <authorList>
            <person name="Gaulin E."/>
        </authorList>
    </citation>
    <scope>NUCLEOTIDE SEQUENCE</scope>
    <source>
        <strain evidence="3">CBS 578.67</strain>
    </source>
</reference>
<organism evidence="4 5">
    <name type="scientific">Aphanomyces stellatus</name>
    <dbReference type="NCBI Taxonomy" id="120398"/>
    <lineage>
        <taxon>Eukaryota</taxon>
        <taxon>Sar</taxon>
        <taxon>Stramenopiles</taxon>
        <taxon>Oomycota</taxon>
        <taxon>Saprolegniomycetes</taxon>
        <taxon>Saprolegniales</taxon>
        <taxon>Verrucalvaceae</taxon>
        <taxon>Aphanomyces</taxon>
    </lineage>
</organism>
<dbReference type="OrthoDB" id="2861623at2759"/>
<dbReference type="Proteomes" id="UP000332933">
    <property type="component" value="Unassembled WGS sequence"/>
</dbReference>
<evidence type="ECO:0000313" key="4">
    <source>
        <dbReference type="EMBL" id="VFT78038.1"/>
    </source>
</evidence>
<protein>
    <recommendedName>
        <fullName evidence="2">Terpene synthase</fullName>
        <ecNumber evidence="2">4.2.3.-</ecNumber>
    </recommendedName>
</protein>
<keyword evidence="2" id="KW-0460">Magnesium</keyword>
<dbReference type="EMBL" id="VJMH01000051">
    <property type="protein sequence ID" value="KAF0719742.1"/>
    <property type="molecule type" value="Genomic_DNA"/>
</dbReference>
<dbReference type="Pfam" id="PF19086">
    <property type="entry name" value="Terpene_syn_C_2"/>
    <property type="match status" value="1"/>
</dbReference>
<evidence type="ECO:0000256" key="1">
    <source>
        <dbReference type="ARBA" id="ARBA00006333"/>
    </source>
</evidence>
<keyword evidence="2" id="KW-0456">Lyase</keyword>
<evidence type="ECO:0000313" key="5">
    <source>
        <dbReference type="Proteomes" id="UP000332933"/>
    </source>
</evidence>
<reference evidence="4 5" key="1">
    <citation type="submission" date="2019-03" db="EMBL/GenBank/DDBJ databases">
        <authorList>
            <person name="Gaulin E."/>
            <person name="Dumas B."/>
        </authorList>
    </citation>
    <scope>NUCLEOTIDE SEQUENCE [LARGE SCALE GENOMIC DNA]</scope>
    <source>
        <strain evidence="4">CBS 568.67</strain>
    </source>
</reference>
<comment type="cofactor">
    <cofactor evidence="2">
        <name>Mg(2+)</name>
        <dbReference type="ChEBI" id="CHEBI:18420"/>
    </cofactor>
</comment>
<dbReference type="GO" id="GO:0010333">
    <property type="term" value="F:terpene synthase activity"/>
    <property type="evidence" value="ECO:0007669"/>
    <property type="project" value="InterPro"/>
</dbReference>
<evidence type="ECO:0000313" key="3">
    <source>
        <dbReference type="EMBL" id="KAF0719742.1"/>
    </source>
</evidence>
<dbReference type="SUPFAM" id="SSF48576">
    <property type="entry name" value="Terpenoid synthases"/>
    <property type="match status" value="1"/>
</dbReference>
<gene>
    <name evidence="4" type="primary">Aste57867_814</name>
    <name evidence="3" type="ORF">As57867_000813</name>
    <name evidence="4" type="ORF">ASTE57867_814</name>
</gene>
<dbReference type="AlphaFoldDB" id="A0A485K3V5"/>
<dbReference type="PANTHER" id="PTHR35201:SF4">
    <property type="entry name" value="BETA-PINACENE SYNTHASE-RELATED"/>
    <property type="match status" value="1"/>
</dbReference>